<dbReference type="HOGENOM" id="CLU_3435058_0_0_1"/>
<proteinExistence type="predicted"/>
<name>T0JUG9_COLGC</name>
<dbReference type="Proteomes" id="UP000015530">
    <property type="component" value="Unassembled WGS sequence"/>
</dbReference>
<gene>
    <name evidence="1" type="ORF">CGLO_17066</name>
</gene>
<accession>T0JUG9</accession>
<evidence type="ECO:0000313" key="1">
    <source>
        <dbReference type="EMBL" id="EQB44208.1"/>
    </source>
</evidence>
<protein>
    <submittedName>
        <fullName evidence="1">Uncharacterized protein</fullName>
    </submittedName>
</protein>
<dbReference type="EMBL" id="AMYD01004064">
    <property type="protein sequence ID" value="EQB44208.1"/>
    <property type="molecule type" value="Genomic_DNA"/>
</dbReference>
<organism evidence="1 2">
    <name type="scientific">Colletotrichum gloeosporioides (strain Cg-14)</name>
    <name type="common">Anthracnose fungus</name>
    <name type="synonym">Glomerella cingulata</name>
    <dbReference type="NCBI Taxonomy" id="1237896"/>
    <lineage>
        <taxon>Eukaryota</taxon>
        <taxon>Fungi</taxon>
        <taxon>Dikarya</taxon>
        <taxon>Ascomycota</taxon>
        <taxon>Pezizomycotina</taxon>
        <taxon>Sordariomycetes</taxon>
        <taxon>Hypocreomycetidae</taxon>
        <taxon>Glomerellales</taxon>
        <taxon>Glomerellaceae</taxon>
        <taxon>Colletotrichum</taxon>
        <taxon>Colletotrichum gloeosporioides species complex</taxon>
    </lineage>
</organism>
<sequence length="14" mass="1720">MPSFSVMRFNFIPF</sequence>
<comment type="caution">
    <text evidence="1">The sequence shown here is derived from an EMBL/GenBank/DDBJ whole genome shotgun (WGS) entry which is preliminary data.</text>
</comment>
<reference evidence="2" key="1">
    <citation type="journal article" date="2013" name="Mol. Plant Microbe Interact.">
        <title>Global aspects of pacC regulation of pathogenicity genes in Colletotrichum gloeosporioides as revealed by transcriptome analysis.</title>
        <authorList>
            <person name="Alkan N."/>
            <person name="Meng X."/>
            <person name="Friedlander G."/>
            <person name="Reuveni E."/>
            <person name="Sukno S."/>
            <person name="Sherman A."/>
            <person name="Thon M."/>
            <person name="Fluhr R."/>
            <person name="Prusky D."/>
        </authorList>
    </citation>
    <scope>NUCLEOTIDE SEQUENCE [LARGE SCALE GENOMIC DNA]</scope>
    <source>
        <strain evidence="2">Cg-14</strain>
    </source>
</reference>
<evidence type="ECO:0000313" key="2">
    <source>
        <dbReference type="Proteomes" id="UP000015530"/>
    </source>
</evidence>